<dbReference type="EMBL" id="CP081150">
    <property type="protein sequence ID" value="QZA76573.1"/>
    <property type="molecule type" value="Genomic_DNA"/>
</dbReference>
<keyword evidence="1" id="KW-0812">Transmembrane</keyword>
<gene>
    <name evidence="2" type="ORF">K4H28_09530</name>
</gene>
<reference evidence="2 3" key="1">
    <citation type="submission" date="2021-08" db="EMBL/GenBank/DDBJ databases">
        <title>complete genome sequencing of Deefgea sp. D25.</title>
        <authorList>
            <person name="Bae J.-W."/>
            <person name="Gim D.-H."/>
        </authorList>
    </citation>
    <scope>NUCLEOTIDE SEQUENCE [LARGE SCALE GENOMIC DNA]</scope>
    <source>
        <strain evidence="2 3">D25</strain>
    </source>
</reference>
<sequence>MMNLETAKTIVANWDKPLIRQLFWYLVIPAYVEIQRAEPSHFVYHNQHGWSYRWLTLLQSMLALLMLLVVDTALSGTLAVLGQLLCAYFMVMYGVWTLAYWSMKIPRPL</sequence>
<evidence type="ECO:0000256" key="1">
    <source>
        <dbReference type="SAM" id="Phobius"/>
    </source>
</evidence>
<name>A0ABX8Z1X1_9NEIS</name>
<feature type="transmembrane region" description="Helical" evidence="1">
    <location>
        <begin position="54"/>
        <end position="74"/>
    </location>
</feature>
<accession>A0ABX8Z1X1</accession>
<dbReference type="RefSeq" id="WP_221004978.1">
    <property type="nucleotide sequence ID" value="NZ_CP081150.1"/>
</dbReference>
<protein>
    <submittedName>
        <fullName evidence="2">Uncharacterized protein</fullName>
    </submittedName>
</protein>
<keyword evidence="1" id="KW-1133">Transmembrane helix</keyword>
<organism evidence="2 3">
    <name type="scientific">Deefgea tanakiae</name>
    <dbReference type="NCBI Taxonomy" id="2865840"/>
    <lineage>
        <taxon>Bacteria</taxon>
        <taxon>Pseudomonadati</taxon>
        <taxon>Pseudomonadota</taxon>
        <taxon>Betaproteobacteria</taxon>
        <taxon>Neisseriales</taxon>
        <taxon>Chitinibacteraceae</taxon>
        <taxon>Deefgea</taxon>
    </lineage>
</organism>
<evidence type="ECO:0000313" key="2">
    <source>
        <dbReference type="EMBL" id="QZA76573.1"/>
    </source>
</evidence>
<keyword evidence="3" id="KW-1185">Reference proteome</keyword>
<feature type="transmembrane region" description="Helical" evidence="1">
    <location>
        <begin position="80"/>
        <end position="101"/>
    </location>
</feature>
<keyword evidence="1" id="KW-0472">Membrane</keyword>
<evidence type="ECO:0000313" key="3">
    <source>
        <dbReference type="Proteomes" id="UP000825679"/>
    </source>
</evidence>
<proteinExistence type="predicted"/>
<dbReference type="Proteomes" id="UP000825679">
    <property type="component" value="Chromosome"/>
</dbReference>